<dbReference type="AlphaFoldDB" id="A0A2S8INL6"/>
<organism evidence="2 3">
    <name type="scientific">Burkholderia cepacia</name>
    <name type="common">Pseudomonas cepacia</name>
    <dbReference type="NCBI Taxonomy" id="292"/>
    <lineage>
        <taxon>Bacteria</taxon>
        <taxon>Pseudomonadati</taxon>
        <taxon>Pseudomonadota</taxon>
        <taxon>Betaproteobacteria</taxon>
        <taxon>Burkholderiales</taxon>
        <taxon>Burkholderiaceae</taxon>
        <taxon>Burkholderia</taxon>
        <taxon>Burkholderia cepacia complex</taxon>
    </lineage>
</organism>
<protein>
    <submittedName>
        <fullName evidence="2">Uncharacterized protein</fullName>
    </submittedName>
</protein>
<gene>
    <name evidence="2" type="ORF">C5615_20030</name>
</gene>
<reference evidence="2 3" key="1">
    <citation type="submission" date="2018-02" db="EMBL/GenBank/DDBJ databases">
        <title>Draft genome sequencing of Burkholderia cepacia Y14-15.</title>
        <authorList>
            <person name="Zheng B.-X."/>
        </authorList>
    </citation>
    <scope>NUCLEOTIDE SEQUENCE [LARGE SCALE GENOMIC DNA]</scope>
    <source>
        <strain evidence="2 3">Y14-15</strain>
    </source>
</reference>
<dbReference type="EMBL" id="PUIQ01000025">
    <property type="protein sequence ID" value="PQP16279.1"/>
    <property type="molecule type" value="Genomic_DNA"/>
</dbReference>
<feature type="compositionally biased region" description="Basic and acidic residues" evidence="1">
    <location>
        <begin position="77"/>
        <end position="87"/>
    </location>
</feature>
<feature type="compositionally biased region" description="Basic residues" evidence="1">
    <location>
        <begin position="55"/>
        <end position="65"/>
    </location>
</feature>
<evidence type="ECO:0000256" key="1">
    <source>
        <dbReference type="SAM" id="MobiDB-lite"/>
    </source>
</evidence>
<dbReference type="Proteomes" id="UP000238206">
    <property type="component" value="Unassembled WGS sequence"/>
</dbReference>
<accession>A0A2S8INL6</accession>
<name>A0A2S8INL6_BURCE</name>
<feature type="region of interest" description="Disordered" evidence="1">
    <location>
        <begin position="47"/>
        <end position="102"/>
    </location>
</feature>
<sequence length="175" mass="19384">MLPMHYGTPEGCVRVALRSSRQRNGGPEVACTVRDGSRSNRCIAYRRNRDSSRRSASRSARKHKQATSPDSAAAARKRGDARKERLVEASPGFRTGRKPDLHTTLGNDCEPVGRLAHQHPRVHALSFGECRRYANGAVVRFASKRRTIPRGLHTPDTPESSRHAHARAAAPPDRH</sequence>
<evidence type="ECO:0000313" key="2">
    <source>
        <dbReference type="EMBL" id="PQP16279.1"/>
    </source>
</evidence>
<feature type="region of interest" description="Disordered" evidence="1">
    <location>
        <begin position="145"/>
        <end position="175"/>
    </location>
</feature>
<comment type="caution">
    <text evidence="2">The sequence shown here is derived from an EMBL/GenBank/DDBJ whole genome shotgun (WGS) entry which is preliminary data.</text>
</comment>
<evidence type="ECO:0000313" key="3">
    <source>
        <dbReference type="Proteomes" id="UP000238206"/>
    </source>
</evidence>
<proteinExistence type="predicted"/>